<evidence type="ECO:0000313" key="4">
    <source>
        <dbReference type="Proteomes" id="UP001479606"/>
    </source>
</evidence>
<evidence type="ECO:0000256" key="2">
    <source>
        <dbReference type="SAM" id="Phobius"/>
    </source>
</evidence>
<comment type="caution">
    <text evidence="3">The sequence shown here is derived from an EMBL/GenBank/DDBJ whole genome shotgun (WGS) entry which is preliminary data.</text>
</comment>
<organism evidence="3 4">
    <name type="scientific">Hymenobacter segetis</name>
    <dbReference type="NCBI Taxonomy" id="2025509"/>
    <lineage>
        <taxon>Bacteria</taxon>
        <taxon>Pseudomonadati</taxon>
        <taxon>Bacteroidota</taxon>
        <taxon>Cytophagia</taxon>
        <taxon>Cytophagales</taxon>
        <taxon>Hymenobacteraceae</taxon>
        <taxon>Hymenobacter</taxon>
    </lineage>
</organism>
<keyword evidence="2" id="KW-0812">Transmembrane</keyword>
<dbReference type="Proteomes" id="UP001479606">
    <property type="component" value="Unassembled WGS sequence"/>
</dbReference>
<sequence>MTRNFGRPQRLPAGALMLVIVVSMLVAAILLSLLFLTSNRRLLMQRDERRQIVSRNLLSGLAYAQASTSLPYLRRQSRDLFGEGTDSVMIEKKPWGVFDVAVVIAARGPLADTVMALLGSQFSEANQAALYLANENTPLSLNGDAQVRGGAYLPKGETARDANLPLTGPARTGPAVTGRRQPSRSGLPISADSSLARLGEYATLRLEHLLATGSKPTGNLRSLRTSFVGAAAVLYRPEPITLTGLTLEGQIVVISSRRLVVEASNHFDNVLLIAPVVVVKSGFRGRVQIMARDTADVQSNCELLYPSAVCAFNSVGAVPTAATAQVLLGENSIINGVVVAAQTTSGSNVPCTIRMGQGATVQGQVFSAGIIENCGTVRGTVMCRRLVYRTPATFYDNYLVNAVLDRPALPATFLTSPLLNAGAPTGIIAWLH</sequence>
<reference evidence="3 4" key="1">
    <citation type="journal article" date="2018" name="Arch. Microbiol.">
        <title>Hymenobacter segetis sp. nov., isolated from soil.</title>
        <authorList>
            <person name="Ten L.N."/>
            <person name="Lim S.J."/>
            <person name="Kim B.O."/>
            <person name="Kang I.K."/>
            <person name="Jung H.Y."/>
        </authorList>
    </citation>
    <scope>NUCLEOTIDE SEQUENCE [LARGE SCALE GENOMIC DNA]</scope>
    <source>
        <strain evidence="3 4">S7-3-11</strain>
    </source>
</reference>
<feature type="region of interest" description="Disordered" evidence="1">
    <location>
        <begin position="158"/>
        <end position="187"/>
    </location>
</feature>
<keyword evidence="2" id="KW-0472">Membrane</keyword>
<keyword evidence="4" id="KW-1185">Reference proteome</keyword>
<evidence type="ECO:0000256" key="1">
    <source>
        <dbReference type="SAM" id="MobiDB-lite"/>
    </source>
</evidence>
<evidence type="ECO:0008006" key="5">
    <source>
        <dbReference type="Google" id="ProtNLM"/>
    </source>
</evidence>
<dbReference type="RefSeq" id="WP_342297147.1">
    <property type="nucleotide sequence ID" value="NZ_JBCEVZ010000014.1"/>
</dbReference>
<dbReference type="EMBL" id="JBCEVZ010000014">
    <property type="protein sequence ID" value="MEL5994135.1"/>
    <property type="molecule type" value="Genomic_DNA"/>
</dbReference>
<feature type="transmembrane region" description="Helical" evidence="2">
    <location>
        <begin position="12"/>
        <end position="36"/>
    </location>
</feature>
<gene>
    <name evidence="3" type="ORF">AAFH49_07940</name>
</gene>
<name>A0ABU9LU52_9BACT</name>
<keyword evidence="2" id="KW-1133">Transmembrane helix</keyword>
<evidence type="ECO:0000313" key="3">
    <source>
        <dbReference type="EMBL" id="MEL5994135.1"/>
    </source>
</evidence>
<protein>
    <recommendedName>
        <fullName evidence="5">Type 4 fimbrial biogenesis protein PilX N-terminal domain-containing protein</fullName>
    </recommendedName>
</protein>
<proteinExistence type="predicted"/>
<accession>A0ABU9LU52</accession>